<dbReference type="Proteomes" id="UP001152888">
    <property type="component" value="Unassembled WGS sequence"/>
</dbReference>
<keyword evidence="3" id="KW-1185">Reference proteome</keyword>
<feature type="compositionally biased region" description="Basic residues" evidence="1">
    <location>
        <begin position="39"/>
        <end position="60"/>
    </location>
</feature>
<proteinExistence type="predicted"/>
<reference evidence="2" key="1">
    <citation type="submission" date="2022-03" db="EMBL/GenBank/DDBJ databases">
        <authorList>
            <person name="Sayadi A."/>
        </authorList>
    </citation>
    <scope>NUCLEOTIDE SEQUENCE</scope>
</reference>
<accession>A0A9P0QGT9</accession>
<protein>
    <submittedName>
        <fullName evidence="2">Uncharacterized protein</fullName>
    </submittedName>
</protein>
<evidence type="ECO:0000256" key="1">
    <source>
        <dbReference type="SAM" id="MobiDB-lite"/>
    </source>
</evidence>
<gene>
    <name evidence="2" type="ORF">ACAOBT_LOCUS37427</name>
</gene>
<name>A0A9P0QGT9_ACAOB</name>
<organism evidence="2 3">
    <name type="scientific">Acanthoscelides obtectus</name>
    <name type="common">Bean weevil</name>
    <name type="synonym">Bruchus obtectus</name>
    <dbReference type="NCBI Taxonomy" id="200917"/>
    <lineage>
        <taxon>Eukaryota</taxon>
        <taxon>Metazoa</taxon>
        <taxon>Ecdysozoa</taxon>
        <taxon>Arthropoda</taxon>
        <taxon>Hexapoda</taxon>
        <taxon>Insecta</taxon>
        <taxon>Pterygota</taxon>
        <taxon>Neoptera</taxon>
        <taxon>Endopterygota</taxon>
        <taxon>Coleoptera</taxon>
        <taxon>Polyphaga</taxon>
        <taxon>Cucujiformia</taxon>
        <taxon>Chrysomeloidea</taxon>
        <taxon>Chrysomelidae</taxon>
        <taxon>Bruchinae</taxon>
        <taxon>Bruchini</taxon>
        <taxon>Acanthoscelides</taxon>
    </lineage>
</organism>
<evidence type="ECO:0000313" key="2">
    <source>
        <dbReference type="EMBL" id="CAH2019820.1"/>
    </source>
</evidence>
<sequence>MHTIEVQLSPVVENENPEHESPTTEQEPEVDHDSEPPRRARGRPRIRRTGSRGRPRKIYRYRTPPRGSALSSEEKELRASTLKETVTINAKDYESTLTMV</sequence>
<feature type="region of interest" description="Disordered" evidence="1">
    <location>
        <begin position="1"/>
        <end position="76"/>
    </location>
</feature>
<dbReference type="EMBL" id="CAKOFQ010010559">
    <property type="protein sequence ID" value="CAH2019820.1"/>
    <property type="molecule type" value="Genomic_DNA"/>
</dbReference>
<evidence type="ECO:0000313" key="3">
    <source>
        <dbReference type="Proteomes" id="UP001152888"/>
    </source>
</evidence>
<comment type="caution">
    <text evidence="2">The sequence shown here is derived from an EMBL/GenBank/DDBJ whole genome shotgun (WGS) entry which is preliminary data.</text>
</comment>
<dbReference type="AlphaFoldDB" id="A0A9P0QGT9"/>
<feature type="compositionally biased region" description="Basic and acidic residues" evidence="1">
    <location>
        <begin position="29"/>
        <end position="38"/>
    </location>
</feature>